<evidence type="ECO:0000256" key="2">
    <source>
        <dbReference type="SAM" id="SignalP"/>
    </source>
</evidence>
<protein>
    <recommendedName>
        <fullName evidence="5">Lipoprotein</fullName>
    </recommendedName>
</protein>
<gene>
    <name evidence="3" type="ORF">AMC99_01077</name>
</gene>
<feature type="signal peptide" evidence="2">
    <location>
        <begin position="1"/>
        <end position="23"/>
    </location>
</feature>
<proteinExistence type="predicted"/>
<evidence type="ECO:0000256" key="1">
    <source>
        <dbReference type="SAM" id="MobiDB-lite"/>
    </source>
</evidence>
<organism evidence="3 4">
    <name type="scientific">Altererythrobacter epoxidivorans</name>
    <dbReference type="NCBI Taxonomy" id="361183"/>
    <lineage>
        <taxon>Bacteria</taxon>
        <taxon>Pseudomonadati</taxon>
        <taxon>Pseudomonadota</taxon>
        <taxon>Alphaproteobacteria</taxon>
        <taxon>Sphingomonadales</taxon>
        <taxon>Erythrobacteraceae</taxon>
        <taxon>Altererythrobacter</taxon>
    </lineage>
</organism>
<dbReference type="KEGG" id="aep:AMC99_01077"/>
<dbReference type="AlphaFoldDB" id="A0A0M5KYF4"/>
<keyword evidence="4" id="KW-1185">Reference proteome</keyword>
<evidence type="ECO:0000313" key="4">
    <source>
        <dbReference type="Proteomes" id="UP000057938"/>
    </source>
</evidence>
<reference evidence="3 4" key="1">
    <citation type="submission" date="2015-09" db="EMBL/GenBank/DDBJ databases">
        <title>Complete genome sequence of a benzo[a]pyrene-degrading bacterium Altererythrobacter epoxidivorans CGMCC 1.7731T.</title>
        <authorList>
            <person name="Li Z."/>
            <person name="Cheng H."/>
            <person name="Huo Y."/>
            <person name="Xu X."/>
        </authorList>
    </citation>
    <scope>NUCLEOTIDE SEQUENCE [LARGE SCALE GENOMIC DNA]</scope>
    <source>
        <strain evidence="3 4">CGMCC 1.7731</strain>
    </source>
</reference>
<feature type="chain" id="PRO_5005804674" description="Lipoprotein" evidence="2">
    <location>
        <begin position="24"/>
        <end position="247"/>
    </location>
</feature>
<evidence type="ECO:0008006" key="5">
    <source>
        <dbReference type="Google" id="ProtNLM"/>
    </source>
</evidence>
<dbReference type="EMBL" id="CP012669">
    <property type="protein sequence ID" value="ALE16374.1"/>
    <property type="molecule type" value="Genomic_DNA"/>
</dbReference>
<feature type="compositionally biased region" description="Polar residues" evidence="1">
    <location>
        <begin position="235"/>
        <end position="247"/>
    </location>
</feature>
<dbReference type="STRING" id="361183.AMC99_01077"/>
<sequence>MKTLSLALTAVLATGLVACTDEASVENTDLDVATTDGEAAAKAREIQGGDLADLQLGAKIVGPQGEEVKARLTNEAGAFADITSYVACPKGVTECDPATAPNGMIYTYVHTVYPGEDNQDDSGSGTGADSSDVEIATSFMMTQPAYGFTGAVGYSTAEVIRAVGNKAQVVITCLDGGIVWTINAGGGGDQWEQAEPITFWWQSTVPPAGPADAYAIKANYVTATGNGPYPAKSDQAPSACTAPSTDG</sequence>
<dbReference type="PATRIC" id="fig|361183.4.peg.1050"/>
<keyword evidence="2" id="KW-0732">Signal</keyword>
<dbReference type="PROSITE" id="PS51257">
    <property type="entry name" value="PROKAR_LIPOPROTEIN"/>
    <property type="match status" value="1"/>
</dbReference>
<accession>A0A0M5KYF4</accession>
<dbReference type="Proteomes" id="UP000057938">
    <property type="component" value="Chromosome"/>
</dbReference>
<name>A0A0M5KYF4_9SPHN</name>
<feature type="region of interest" description="Disordered" evidence="1">
    <location>
        <begin position="227"/>
        <end position="247"/>
    </location>
</feature>
<dbReference type="RefSeq" id="WP_061923712.1">
    <property type="nucleotide sequence ID" value="NZ_CP012669.1"/>
</dbReference>
<evidence type="ECO:0000313" key="3">
    <source>
        <dbReference type="EMBL" id="ALE16374.1"/>
    </source>
</evidence>